<reference evidence="1" key="2">
    <citation type="journal article" date="2015" name="Fish Shellfish Immunol.">
        <title>Early steps in the European eel (Anguilla anguilla)-Vibrio vulnificus interaction in the gills: Role of the RtxA13 toxin.</title>
        <authorList>
            <person name="Callol A."/>
            <person name="Pajuelo D."/>
            <person name="Ebbesson L."/>
            <person name="Teles M."/>
            <person name="MacKenzie S."/>
            <person name="Amaro C."/>
        </authorList>
    </citation>
    <scope>NUCLEOTIDE SEQUENCE</scope>
</reference>
<sequence length="53" mass="5808">MPTLTSPPECENRSKLSQKIAALEGRVSVLHQITFAAFIGRAELFSRDGFASQ</sequence>
<proteinExistence type="predicted"/>
<dbReference type="EMBL" id="GBXM01049903">
    <property type="protein sequence ID" value="JAH58674.1"/>
    <property type="molecule type" value="Transcribed_RNA"/>
</dbReference>
<accession>A0A0E9TYB4</accession>
<organism evidence="1">
    <name type="scientific">Anguilla anguilla</name>
    <name type="common">European freshwater eel</name>
    <name type="synonym">Muraena anguilla</name>
    <dbReference type="NCBI Taxonomy" id="7936"/>
    <lineage>
        <taxon>Eukaryota</taxon>
        <taxon>Metazoa</taxon>
        <taxon>Chordata</taxon>
        <taxon>Craniata</taxon>
        <taxon>Vertebrata</taxon>
        <taxon>Euteleostomi</taxon>
        <taxon>Actinopterygii</taxon>
        <taxon>Neopterygii</taxon>
        <taxon>Teleostei</taxon>
        <taxon>Anguilliformes</taxon>
        <taxon>Anguillidae</taxon>
        <taxon>Anguilla</taxon>
    </lineage>
</organism>
<reference evidence="1" key="1">
    <citation type="submission" date="2014-11" db="EMBL/GenBank/DDBJ databases">
        <authorList>
            <person name="Amaro Gonzalez C."/>
        </authorList>
    </citation>
    <scope>NUCLEOTIDE SEQUENCE</scope>
</reference>
<name>A0A0E9TYB4_ANGAN</name>
<protein>
    <submittedName>
        <fullName evidence="1">Uncharacterized protein</fullName>
    </submittedName>
</protein>
<evidence type="ECO:0000313" key="1">
    <source>
        <dbReference type="EMBL" id="JAH58674.1"/>
    </source>
</evidence>
<dbReference type="AlphaFoldDB" id="A0A0E9TYB4"/>